<evidence type="ECO:0000313" key="1">
    <source>
        <dbReference type="EMBL" id="GJM59974.1"/>
    </source>
</evidence>
<organism evidence="1 2">
    <name type="scientific">Persicobacter diffluens</name>
    <dbReference type="NCBI Taxonomy" id="981"/>
    <lineage>
        <taxon>Bacteria</taxon>
        <taxon>Pseudomonadati</taxon>
        <taxon>Bacteroidota</taxon>
        <taxon>Cytophagia</taxon>
        <taxon>Cytophagales</taxon>
        <taxon>Persicobacteraceae</taxon>
        <taxon>Persicobacter</taxon>
    </lineage>
</organism>
<dbReference type="RefSeq" id="WP_338235870.1">
    <property type="nucleotide sequence ID" value="NZ_BQKE01000001.1"/>
</dbReference>
<dbReference type="Proteomes" id="UP001310022">
    <property type="component" value="Unassembled WGS sequence"/>
</dbReference>
<dbReference type="EMBL" id="BQKE01000001">
    <property type="protein sequence ID" value="GJM59974.1"/>
    <property type="molecule type" value="Genomic_DNA"/>
</dbReference>
<proteinExistence type="predicted"/>
<reference evidence="1 2" key="1">
    <citation type="submission" date="2021-12" db="EMBL/GenBank/DDBJ databases">
        <title>Genome sequencing of bacteria with rrn-lacking chromosome and rrn-plasmid.</title>
        <authorList>
            <person name="Anda M."/>
            <person name="Iwasaki W."/>
        </authorList>
    </citation>
    <scope>NUCLEOTIDE SEQUENCE [LARGE SCALE GENOMIC DNA]</scope>
    <source>
        <strain evidence="1 2">NBRC 15940</strain>
    </source>
</reference>
<evidence type="ECO:0000313" key="2">
    <source>
        <dbReference type="Proteomes" id="UP001310022"/>
    </source>
</evidence>
<gene>
    <name evidence="1" type="ORF">PEDI_05260</name>
</gene>
<name>A0AAN4VVB5_9BACT</name>
<accession>A0AAN4VVB5</accession>
<sequence length="54" mass="6194">MDGYRLSFDFTIPVAENQKIETGFQPQWLRQGGDFDYEDYNISSGNGKRLTVMG</sequence>
<dbReference type="AlphaFoldDB" id="A0AAN4VVB5"/>
<keyword evidence="2" id="KW-1185">Reference proteome</keyword>
<protein>
    <submittedName>
        <fullName evidence="1">Uncharacterized protein</fullName>
    </submittedName>
</protein>
<comment type="caution">
    <text evidence="1">The sequence shown here is derived from an EMBL/GenBank/DDBJ whole genome shotgun (WGS) entry which is preliminary data.</text>
</comment>